<gene>
    <name evidence="3" type="ORF">LPJ64_000775</name>
</gene>
<accession>A0A9W7XQX5</accession>
<feature type="compositionally biased region" description="Polar residues" evidence="2">
    <location>
        <begin position="39"/>
        <end position="66"/>
    </location>
</feature>
<feature type="coiled-coil region" evidence="1">
    <location>
        <begin position="319"/>
        <end position="367"/>
    </location>
</feature>
<protein>
    <submittedName>
        <fullName evidence="3">Uncharacterized protein</fullName>
    </submittedName>
</protein>
<feature type="compositionally biased region" description="Low complexity" evidence="2">
    <location>
        <begin position="229"/>
        <end position="245"/>
    </location>
</feature>
<keyword evidence="1" id="KW-0175">Coiled coil</keyword>
<evidence type="ECO:0000256" key="2">
    <source>
        <dbReference type="SAM" id="MobiDB-lite"/>
    </source>
</evidence>
<feature type="region of interest" description="Disordered" evidence="2">
    <location>
        <begin position="498"/>
        <end position="527"/>
    </location>
</feature>
<dbReference type="Proteomes" id="UP001145021">
    <property type="component" value="Unassembled WGS sequence"/>
</dbReference>
<proteinExistence type="predicted"/>
<dbReference type="AlphaFoldDB" id="A0A9W7XQX5"/>
<organism evidence="3 4">
    <name type="scientific">Coemansia asiatica</name>
    <dbReference type="NCBI Taxonomy" id="1052880"/>
    <lineage>
        <taxon>Eukaryota</taxon>
        <taxon>Fungi</taxon>
        <taxon>Fungi incertae sedis</taxon>
        <taxon>Zoopagomycota</taxon>
        <taxon>Kickxellomycotina</taxon>
        <taxon>Kickxellomycetes</taxon>
        <taxon>Kickxellales</taxon>
        <taxon>Kickxellaceae</taxon>
        <taxon>Coemansia</taxon>
    </lineage>
</organism>
<reference evidence="3" key="1">
    <citation type="submission" date="2022-07" db="EMBL/GenBank/DDBJ databases">
        <title>Phylogenomic reconstructions and comparative analyses of Kickxellomycotina fungi.</title>
        <authorList>
            <person name="Reynolds N.K."/>
            <person name="Stajich J.E."/>
            <person name="Barry K."/>
            <person name="Grigoriev I.V."/>
            <person name="Crous P."/>
            <person name="Smith M.E."/>
        </authorList>
    </citation>
    <scope>NUCLEOTIDE SEQUENCE</scope>
    <source>
        <strain evidence="3">NBRC 105413</strain>
    </source>
</reference>
<keyword evidence="4" id="KW-1185">Reference proteome</keyword>
<evidence type="ECO:0000313" key="4">
    <source>
        <dbReference type="Proteomes" id="UP001145021"/>
    </source>
</evidence>
<evidence type="ECO:0000256" key="1">
    <source>
        <dbReference type="SAM" id="Coils"/>
    </source>
</evidence>
<evidence type="ECO:0000313" key="3">
    <source>
        <dbReference type="EMBL" id="KAJ1647889.1"/>
    </source>
</evidence>
<feature type="region of interest" description="Disordered" evidence="2">
    <location>
        <begin position="1"/>
        <end position="216"/>
    </location>
</feature>
<name>A0A9W7XQX5_9FUNG</name>
<feature type="compositionally biased region" description="Acidic residues" evidence="2">
    <location>
        <begin position="506"/>
        <end position="520"/>
    </location>
</feature>
<dbReference type="EMBL" id="JANBOH010000017">
    <property type="protein sequence ID" value="KAJ1647889.1"/>
    <property type="molecule type" value="Genomic_DNA"/>
</dbReference>
<sequence length="635" mass="69550">MKVDFDGLWPDEQQPHSLRSESAKRPASRTTHAAHIQPNKVTLQASTTSSRYTRPDSAASNKSTGTHKPPPSTEHVTSRPIATARARRQGSHVEPDTRGGFDTRGLRRYKSDEQARSRSPSRNALAGQQQQQPSVPVRVFGASKDAAAAQPLAFGAHRMRPPVSPANQQKPLPVSRAPSRAGSVRGGNVLAGNGQSHSRAPSAESTTPRTMYAGGSNVGRTVRTGIAANASSAASASTTPVRQPIARPPPSPSAVSSAGNARTRASRIPRLAGYVESEAAAESRRRLLEENRVLSQQLAVEQNSNNELLKDFKDMASAFQATTLQLEEARSERAAAEKRVLALETELDEQREAGVELQKKLKAMEALLHAQELERSSARGLPSPNASLGKQAATIAHDTEGDDDDWQVQLERTQARVAEGHAVLMLHLPDSEIDQETLAGLNALESFVDRKGRNGEEDVVSRQFVQKRTPQQRRVVEEEERAKRRRSTMLFAGLIEPSSGSRSLLNDDDDDNDNDNDNDDQPSANMPSCARCAQLLDTMQLLEVDNDYYREANAKLRDNITDVVSRHNALVRFFEKERQQRRDAKALALAEATRAAAHERAMIEAQQRARLEALSAEDSELSSQFDRTLRIATRG</sequence>
<feature type="compositionally biased region" description="Basic and acidic residues" evidence="2">
    <location>
        <begin position="91"/>
        <end position="116"/>
    </location>
</feature>
<feature type="compositionally biased region" description="Polar residues" evidence="2">
    <location>
        <begin position="193"/>
        <end position="209"/>
    </location>
</feature>
<feature type="region of interest" description="Disordered" evidence="2">
    <location>
        <begin position="229"/>
        <end position="264"/>
    </location>
</feature>
<comment type="caution">
    <text evidence="3">The sequence shown here is derived from an EMBL/GenBank/DDBJ whole genome shotgun (WGS) entry which is preliminary data.</text>
</comment>